<proteinExistence type="predicted"/>
<accession>A0A518C8A5</accession>
<reference evidence="2" key="1">
    <citation type="submission" date="2019-02" db="EMBL/GenBank/DDBJ databases">
        <title>Deep-cultivation of Planctomycetes and their phenomic and genomic characterization uncovers novel biology.</title>
        <authorList>
            <person name="Wiegand S."/>
            <person name="Jogler M."/>
            <person name="Boedeker C."/>
            <person name="Pinto D."/>
            <person name="Vollmers J."/>
            <person name="Rivas-Marin E."/>
            <person name="Kohn T."/>
            <person name="Peeters S.H."/>
            <person name="Heuer A."/>
            <person name="Rast P."/>
            <person name="Oberbeckmann S."/>
            <person name="Bunk B."/>
            <person name="Jeske O."/>
            <person name="Meyerdierks A."/>
            <person name="Storesund J.E."/>
            <person name="Kallscheuer N."/>
            <person name="Luecker S."/>
            <person name="Lage O.M."/>
            <person name="Pohl T."/>
            <person name="Merkel B.J."/>
            <person name="Hornburger P."/>
            <person name="Mueller R.-W."/>
            <person name="Bruemmer F."/>
            <person name="Labrenz M."/>
            <person name="Spormann A.M."/>
            <person name="Op den Camp H."/>
            <person name="Overmann J."/>
            <person name="Amann R."/>
            <person name="Jetten M.S.M."/>
            <person name="Mascher T."/>
            <person name="Medema M.H."/>
            <person name="Devos D.P."/>
            <person name="Kaster A.-K."/>
            <person name="Ovreas L."/>
            <person name="Rohde M."/>
            <person name="Galperin M.Y."/>
            <person name="Jogler C."/>
        </authorList>
    </citation>
    <scope>NUCLEOTIDE SEQUENCE [LARGE SCALE GENOMIC DNA]</scope>
    <source>
        <strain evidence="2">Pan97</strain>
    </source>
</reference>
<gene>
    <name evidence="1" type="ORF">Pan97_24870</name>
</gene>
<dbReference type="Proteomes" id="UP000318626">
    <property type="component" value="Chromosome"/>
</dbReference>
<protein>
    <submittedName>
        <fullName evidence="1">Uncharacterized protein</fullName>
    </submittedName>
</protein>
<evidence type="ECO:0000313" key="1">
    <source>
        <dbReference type="EMBL" id="QDU75455.1"/>
    </source>
</evidence>
<sequence>MLSPAEQRVMKTFRMFYMQTGEMLCFNGVDLVTKTPALDSLVHKKYLTREKFAGAFSLTRAGYSEMRDSGPSE</sequence>
<dbReference type="EMBL" id="CP036289">
    <property type="protein sequence ID" value="QDU75455.1"/>
    <property type="molecule type" value="Genomic_DNA"/>
</dbReference>
<name>A0A518C8A5_9BACT</name>
<evidence type="ECO:0000313" key="2">
    <source>
        <dbReference type="Proteomes" id="UP000318626"/>
    </source>
</evidence>
<dbReference type="AlphaFoldDB" id="A0A518C8A5"/>
<keyword evidence="2" id="KW-1185">Reference proteome</keyword>
<dbReference type="KEGG" id="bvo:Pan97_24870"/>
<organism evidence="1 2">
    <name type="scientific">Bremerella volcania</name>
    <dbReference type="NCBI Taxonomy" id="2527984"/>
    <lineage>
        <taxon>Bacteria</taxon>
        <taxon>Pseudomonadati</taxon>
        <taxon>Planctomycetota</taxon>
        <taxon>Planctomycetia</taxon>
        <taxon>Pirellulales</taxon>
        <taxon>Pirellulaceae</taxon>
        <taxon>Bremerella</taxon>
    </lineage>
</organism>